<proteinExistence type="predicted"/>
<reference evidence="2" key="1">
    <citation type="journal article" date="2019" name="Int. J. Syst. Evol. Microbiol.">
        <title>The Global Catalogue of Microorganisms (GCM) 10K type strain sequencing project: providing services to taxonomists for standard genome sequencing and annotation.</title>
        <authorList>
            <consortium name="The Broad Institute Genomics Platform"/>
            <consortium name="The Broad Institute Genome Sequencing Center for Infectious Disease"/>
            <person name="Wu L."/>
            <person name="Ma J."/>
        </authorList>
    </citation>
    <scope>NUCLEOTIDE SEQUENCE [LARGE SCALE GENOMIC DNA]</scope>
    <source>
        <strain evidence="2">KACC 12633</strain>
    </source>
</reference>
<evidence type="ECO:0000313" key="1">
    <source>
        <dbReference type="EMBL" id="MFC5519132.1"/>
    </source>
</evidence>
<dbReference type="RefSeq" id="WP_266346109.1">
    <property type="nucleotide sequence ID" value="NZ_JAPKNH010000013.1"/>
</dbReference>
<sequence length="126" mass="13425">MTSVFGLKGMAIAAAIGLVAGAYAGYRITNTFDEAKALRLERDALNATIAARDETIARNARLTTGVNNIAIGVNRAIAYLREAASDEALTRDDPVCRYSDDEFGRVQSRIDRAARPGAGLPAVTRP</sequence>
<keyword evidence="2" id="KW-1185">Reference proteome</keyword>
<dbReference type="Proteomes" id="UP001596150">
    <property type="component" value="Unassembled WGS sequence"/>
</dbReference>
<evidence type="ECO:0000313" key="2">
    <source>
        <dbReference type="Proteomes" id="UP001596150"/>
    </source>
</evidence>
<dbReference type="EMBL" id="JBHSML010000032">
    <property type="protein sequence ID" value="MFC5519132.1"/>
    <property type="molecule type" value="Genomic_DNA"/>
</dbReference>
<gene>
    <name evidence="1" type="ORF">ACFPP9_25430</name>
</gene>
<name>A0ABW0Q5C7_9HYPH</name>
<protein>
    <submittedName>
        <fullName evidence="1">Uncharacterized protein</fullName>
    </submittedName>
</protein>
<comment type="caution">
    <text evidence="1">The sequence shown here is derived from an EMBL/GenBank/DDBJ whole genome shotgun (WGS) entry which is preliminary data.</text>
</comment>
<organism evidence="1 2">
    <name type="scientific">Kaistia terrae</name>
    <dbReference type="NCBI Taxonomy" id="537017"/>
    <lineage>
        <taxon>Bacteria</taxon>
        <taxon>Pseudomonadati</taxon>
        <taxon>Pseudomonadota</taxon>
        <taxon>Alphaproteobacteria</taxon>
        <taxon>Hyphomicrobiales</taxon>
        <taxon>Kaistiaceae</taxon>
        <taxon>Kaistia</taxon>
    </lineage>
</organism>
<accession>A0ABW0Q5C7</accession>